<name>A0A0F9A5E2_9ZZZZ</name>
<accession>A0A0F9A5E2</accession>
<dbReference type="EMBL" id="LAZR01044393">
    <property type="protein sequence ID" value="KKL04764.1"/>
    <property type="molecule type" value="Genomic_DNA"/>
</dbReference>
<evidence type="ECO:0000313" key="2">
    <source>
        <dbReference type="EMBL" id="KKL04764.1"/>
    </source>
</evidence>
<reference evidence="2" key="1">
    <citation type="journal article" date="2015" name="Nature">
        <title>Complex archaea that bridge the gap between prokaryotes and eukaryotes.</title>
        <authorList>
            <person name="Spang A."/>
            <person name="Saw J.H."/>
            <person name="Jorgensen S.L."/>
            <person name="Zaremba-Niedzwiedzka K."/>
            <person name="Martijn J."/>
            <person name="Lind A.E."/>
            <person name="van Eijk R."/>
            <person name="Schleper C."/>
            <person name="Guy L."/>
            <person name="Ettema T.J."/>
        </authorList>
    </citation>
    <scope>NUCLEOTIDE SEQUENCE</scope>
</reference>
<feature type="region of interest" description="Disordered" evidence="1">
    <location>
        <begin position="1"/>
        <end position="36"/>
    </location>
</feature>
<feature type="compositionally biased region" description="Basic and acidic residues" evidence="1">
    <location>
        <begin position="1"/>
        <end position="12"/>
    </location>
</feature>
<feature type="compositionally biased region" description="Basic and acidic residues" evidence="1">
    <location>
        <begin position="20"/>
        <end position="36"/>
    </location>
</feature>
<comment type="caution">
    <text evidence="2">The sequence shown here is derived from an EMBL/GenBank/DDBJ whole genome shotgun (WGS) entry which is preliminary data.</text>
</comment>
<feature type="non-terminal residue" evidence="2">
    <location>
        <position position="1"/>
    </location>
</feature>
<proteinExistence type="predicted"/>
<sequence>ATRKFHRDEKGHRYPNRQTRKVEKEKEHETRTCICL</sequence>
<protein>
    <submittedName>
        <fullName evidence="2">Uncharacterized protein</fullName>
    </submittedName>
</protein>
<organism evidence="2">
    <name type="scientific">marine sediment metagenome</name>
    <dbReference type="NCBI Taxonomy" id="412755"/>
    <lineage>
        <taxon>unclassified sequences</taxon>
        <taxon>metagenomes</taxon>
        <taxon>ecological metagenomes</taxon>
    </lineage>
</organism>
<dbReference type="AlphaFoldDB" id="A0A0F9A5E2"/>
<evidence type="ECO:0000256" key="1">
    <source>
        <dbReference type="SAM" id="MobiDB-lite"/>
    </source>
</evidence>
<gene>
    <name evidence="2" type="ORF">LCGC14_2612770</name>
</gene>